<name>A0ABU9L329_9FLAO</name>
<organism evidence="1 2">
    <name type="scientific">Lutimonas vermicola</name>
    <dbReference type="NCBI Taxonomy" id="414288"/>
    <lineage>
        <taxon>Bacteria</taxon>
        <taxon>Pseudomonadati</taxon>
        <taxon>Bacteroidota</taxon>
        <taxon>Flavobacteriia</taxon>
        <taxon>Flavobacteriales</taxon>
        <taxon>Flavobacteriaceae</taxon>
        <taxon>Lutimonas</taxon>
    </lineage>
</organism>
<evidence type="ECO:0000313" key="2">
    <source>
        <dbReference type="Proteomes" id="UP001474120"/>
    </source>
</evidence>
<sequence>MNELNYATNELSFDELTTTTGGHPILVVLGVVTTTVSLGRALDQAGQWFLEGWNAPN</sequence>
<gene>
    <name evidence="1" type="ORF">AABB81_12920</name>
</gene>
<keyword evidence="2" id="KW-1185">Reference proteome</keyword>
<evidence type="ECO:0000313" key="1">
    <source>
        <dbReference type="EMBL" id="MEL4456804.1"/>
    </source>
</evidence>
<dbReference type="EMBL" id="JBCDNA010000003">
    <property type="protein sequence ID" value="MEL4456804.1"/>
    <property type="molecule type" value="Genomic_DNA"/>
</dbReference>
<reference evidence="1 2" key="1">
    <citation type="submission" date="2024-04" db="EMBL/GenBank/DDBJ databases">
        <title>whole genome sequencing of Lutimonas vermicola strain IMCC1616.</title>
        <authorList>
            <person name="Bae S.S."/>
        </authorList>
    </citation>
    <scope>NUCLEOTIDE SEQUENCE [LARGE SCALE GENOMIC DNA]</scope>
    <source>
        <strain evidence="1 2">IMCC1616</strain>
    </source>
</reference>
<proteinExistence type="predicted"/>
<evidence type="ECO:0008006" key="3">
    <source>
        <dbReference type="Google" id="ProtNLM"/>
    </source>
</evidence>
<comment type="caution">
    <text evidence="1">The sequence shown here is derived from an EMBL/GenBank/DDBJ whole genome shotgun (WGS) entry which is preliminary data.</text>
</comment>
<accession>A0ABU9L329</accession>
<dbReference type="Proteomes" id="UP001474120">
    <property type="component" value="Unassembled WGS sequence"/>
</dbReference>
<dbReference type="RefSeq" id="WP_342160969.1">
    <property type="nucleotide sequence ID" value="NZ_JBCDNA010000003.1"/>
</dbReference>
<protein>
    <recommendedName>
        <fullName evidence="3">Class IIb bacteriocin, lactobin A/cerein 7B family</fullName>
    </recommendedName>
</protein>